<reference evidence="2" key="1">
    <citation type="journal article" date="2019" name="Int. J. Syst. Evol. Microbiol.">
        <title>The Global Catalogue of Microorganisms (GCM) 10K type strain sequencing project: providing services to taxonomists for standard genome sequencing and annotation.</title>
        <authorList>
            <consortium name="The Broad Institute Genomics Platform"/>
            <consortium name="The Broad Institute Genome Sequencing Center for Infectious Disease"/>
            <person name="Wu L."/>
            <person name="Ma J."/>
        </authorList>
    </citation>
    <scope>NUCLEOTIDE SEQUENCE [LARGE SCALE GENOMIC DNA]</scope>
    <source>
        <strain evidence="2">JCM 4866</strain>
    </source>
</reference>
<comment type="caution">
    <text evidence="1">The sequence shown here is derived from an EMBL/GenBank/DDBJ whole genome shotgun (WGS) entry which is preliminary data.</text>
</comment>
<organism evidence="1 2">
    <name type="scientific">Streptomyces lomondensis</name>
    <dbReference type="NCBI Taxonomy" id="68229"/>
    <lineage>
        <taxon>Bacteria</taxon>
        <taxon>Bacillati</taxon>
        <taxon>Actinomycetota</taxon>
        <taxon>Actinomycetes</taxon>
        <taxon>Kitasatosporales</taxon>
        <taxon>Streptomycetaceae</taxon>
        <taxon>Streptomyces</taxon>
    </lineage>
</organism>
<protein>
    <submittedName>
        <fullName evidence="1">Uncharacterized protein</fullName>
    </submittedName>
</protein>
<dbReference type="Pfam" id="PF19979">
    <property type="entry name" value="DUF6415"/>
    <property type="match status" value="1"/>
</dbReference>
<dbReference type="EMBL" id="BMWC01000001">
    <property type="protein sequence ID" value="GGW79453.1"/>
    <property type="molecule type" value="Genomic_DNA"/>
</dbReference>
<dbReference type="Proteomes" id="UP000617743">
    <property type="component" value="Unassembled WGS sequence"/>
</dbReference>
<name>A0ABQ2WUI7_9ACTN</name>
<proteinExistence type="predicted"/>
<evidence type="ECO:0000313" key="2">
    <source>
        <dbReference type="Proteomes" id="UP000617743"/>
    </source>
</evidence>
<dbReference type="InterPro" id="IPR046300">
    <property type="entry name" value="DUF6415"/>
</dbReference>
<sequence>MEASRGVANAARSVDIMNATAPPDLKTMRATAIELLRPDDAPDMLPAAGEELATLTDTLRGHLELLIPEVEQAAGRLPENSVTRSGAMYCVGEARGKLRAPELSFAPLAGSVLYARRLARVLAALCDHYETVTSGVVETHWRTAFVRLADHCLTCPTCRAMDDEGANLGLPCETHDRLYDEYREAWARARDGHRRSAEASA</sequence>
<evidence type="ECO:0000313" key="1">
    <source>
        <dbReference type="EMBL" id="GGW79453.1"/>
    </source>
</evidence>
<gene>
    <name evidence="1" type="ORF">GCM10010383_03780</name>
</gene>
<keyword evidence="2" id="KW-1185">Reference proteome</keyword>
<accession>A0ABQ2WUI7</accession>